<dbReference type="SUPFAM" id="SSF56935">
    <property type="entry name" value="Porins"/>
    <property type="match status" value="1"/>
</dbReference>
<evidence type="ECO:0000256" key="5">
    <source>
        <dbReference type="ARBA" id="ARBA00022496"/>
    </source>
</evidence>
<accession>A0A7X6DEH8</accession>
<dbReference type="Pfam" id="PF00593">
    <property type="entry name" value="TonB_dep_Rec_b-barrel"/>
    <property type="match status" value="1"/>
</dbReference>
<keyword evidence="9" id="KW-0406">Ion transport</keyword>
<evidence type="ECO:0000256" key="15">
    <source>
        <dbReference type="PROSITE-ProRule" id="PRU10144"/>
    </source>
</evidence>
<keyword evidence="7 17" id="KW-0732">Signal</keyword>
<evidence type="ECO:0000256" key="1">
    <source>
        <dbReference type="ARBA" id="ARBA00004571"/>
    </source>
</evidence>
<dbReference type="CDD" id="cd01347">
    <property type="entry name" value="ligand_gated_channel"/>
    <property type="match status" value="1"/>
</dbReference>
<reference evidence="20 21" key="1">
    <citation type="journal article" date="2020" name="Nature">
        <title>Bacterial chemolithoautotrophy via manganese oxidation.</title>
        <authorList>
            <person name="Yu H."/>
            <person name="Leadbetter J.R."/>
        </authorList>
    </citation>
    <scope>NUCLEOTIDE SEQUENCE [LARGE SCALE GENOMIC DNA]</scope>
    <source>
        <strain evidence="20 21">RBP-1</strain>
    </source>
</reference>
<feature type="chain" id="PRO_5031567196" evidence="17">
    <location>
        <begin position="26"/>
        <end position="644"/>
    </location>
</feature>
<dbReference type="RefSeq" id="WP_168106739.1">
    <property type="nucleotide sequence ID" value="NZ_VTOX01000002.1"/>
</dbReference>
<evidence type="ECO:0000259" key="19">
    <source>
        <dbReference type="Pfam" id="PF07715"/>
    </source>
</evidence>
<evidence type="ECO:0000256" key="6">
    <source>
        <dbReference type="ARBA" id="ARBA00022692"/>
    </source>
</evidence>
<dbReference type="InterPro" id="IPR036942">
    <property type="entry name" value="Beta-barrel_TonB_sf"/>
</dbReference>
<dbReference type="Pfam" id="PF07715">
    <property type="entry name" value="Plug"/>
    <property type="match status" value="1"/>
</dbReference>
<evidence type="ECO:0000256" key="2">
    <source>
        <dbReference type="ARBA" id="ARBA00009810"/>
    </source>
</evidence>
<evidence type="ECO:0000313" key="21">
    <source>
        <dbReference type="Proteomes" id="UP000521868"/>
    </source>
</evidence>
<dbReference type="EMBL" id="VTOX01000002">
    <property type="protein sequence ID" value="NKE65632.1"/>
    <property type="molecule type" value="Genomic_DNA"/>
</dbReference>
<evidence type="ECO:0000256" key="3">
    <source>
        <dbReference type="ARBA" id="ARBA00022448"/>
    </source>
</evidence>
<evidence type="ECO:0000256" key="13">
    <source>
        <dbReference type="ARBA" id="ARBA00023237"/>
    </source>
</evidence>
<evidence type="ECO:0000256" key="10">
    <source>
        <dbReference type="ARBA" id="ARBA00023077"/>
    </source>
</evidence>
<dbReference type="Gene3D" id="2.40.170.20">
    <property type="entry name" value="TonB-dependent receptor, beta-barrel domain"/>
    <property type="match status" value="1"/>
</dbReference>
<keyword evidence="21" id="KW-1185">Reference proteome</keyword>
<keyword evidence="13 14" id="KW-0998">Cell outer membrane</keyword>
<proteinExistence type="inferred from homology"/>
<dbReference type="Proteomes" id="UP000521868">
    <property type="component" value="Unassembled WGS sequence"/>
</dbReference>
<keyword evidence="12 20" id="KW-0675">Receptor</keyword>
<sequence>MTASRSIRRVALPLALACSSSTLVAQTPVSLPDIVVTVPRFSELAAPLPFGVSVLTADQIRASGAATVNEALMRLLGIVGRQDFFGGGEYGLDLRGFGSTADVNQVVVVDGVRVSEPDLGGTRLAGIPIEAVERIEVLRGSGAVLYGEGATGGVIVITTKAGAARERRPAASLYAGAGSHGLRDVRANGTVASGAFALDAAAQRRTSDNHRANFRSERDAVSAAGEWAGEWLRLGARVARDDLDSGLPGALTAAQYAADPAQSTTPGDRASIRHSRASVHAAADRGAWQFAADAGTRAKELRSTNSGFAFDYDTEAENASLRARHEGKIGGATNMVTFGTDHARWTREVLGAFGSTARQSTHAWYAKDDLTLAGGTRLAAGLRTERMAKDASNAGTGLADRLNAWELGASTPLASGVTVYGRAGRSFRLGNVDEFSFTAPGRALAPQTSRDLELGARWSYAGGKADVRAWRSALVDEIGFDPGAAGPFGMLGANVNFDPTRRQGVELDATHAVAPAVTLRVNAALREAKFRAGAYSGRDVPLVPRQTLALRADWTPAAAHRVSGGVNWVGAQHPDFANACTIPSYTTADARYAYEWQRLELSLAVANLFDRRYYTQAFGCAAGATTSIYPEPGRTVTAALRVKF</sequence>
<dbReference type="InterPro" id="IPR000531">
    <property type="entry name" value="Beta-barrel_TonB"/>
</dbReference>
<dbReference type="PROSITE" id="PS52016">
    <property type="entry name" value="TONB_DEPENDENT_REC_3"/>
    <property type="match status" value="1"/>
</dbReference>
<dbReference type="GO" id="GO:0015344">
    <property type="term" value="F:siderophore uptake transmembrane transporter activity"/>
    <property type="evidence" value="ECO:0007669"/>
    <property type="project" value="TreeGrafter"/>
</dbReference>
<keyword evidence="3 14" id="KW-0813">Transport</keyword>
<keyword evidence="8" id="KW-0408">Iron</keyword>
<evidence type="ECO:0000256" key="17">
    <source>
        <dbReference type="SAM" id="SignalP"/>
    </source>
</evidence>
<evidence type="ECO:0000256" key="12">
    <source>
        <dbReference type="ARBA" id="ARBA00023170"/>
    </source>
</evidence>
<evidence type="ECO:0000259" key="18">
    <source>
        <dbReference type="Pfam" id="PF00593"/>
    </source>
</evidence>
<feature type="short sequence motif" description="TonB C-terminal box" evidence="15">
    <location>
        <begin position="627"/>
        <end position="644"/>
    </location>
</feature>
<keyword evidence="10 16" id="KW-0798">TonB box</keyword>
<evidence type="ECO:0000256" key="14">
    <source>
        <dbReference type="PROSITE-ProRule" id="PRU01360"/>
    </source>
</evidence>
<keyword evidence="6 14" id="KW-0812">Transmembrane</keyword>
<evidence type="ECO:0000256" key="4">
    <source>
        <dbReference type="ARBA" id="ARBA00022452"/>
    </source>
</evidence>
<comment type="subcellular location">
    <subcellularLocation>
        <location evidence="1 14">Cell outer membrane</location>
        <topology evidence="1 14">Multi-pass membrane protein</topology>
    </subcellularLocation>
</comment>
<dbReference type="PANTHER" id="PTHR32552:SF89">
    <property type="entry name" value="CATECHOLATE SIDEROPHORE RECEPTOR FIU"/>
    <property type="match status" value="1"/>
</dbReference>
<comment type="caution">
    <text evidence="20">The sequence shown here is derived from an EMBL/GenBank/DDBJ whole genome shotgun (WGS) entry which is preliminary data.</text>
</comment>
<dbReference type="AlphaFoldDB" id="A0A7X6DEH8"/>
<gene>
    <name evidence="20" type="ORF">RAMLITH_07330</name>
</gene>
<keyword evidence="4 14" id="KW-1134">Transmembrane beta strand</keyword>
<organism evidence="20 21">
    <name type="scientific">Ramlibacter lithotrophicus</name>
    <dbReference type="NCBI Taxonomy" id="2606681"/>
    <lineage>
        <taxon>Bacteria</taxon>
        <taxon>Pseudomonadati</taxon>
        <taxon>Pseudomonadota</taxon>
        <taxon>Betaproteobacteria</taxon>
        <taxon>Burkholderiales</taxon>
        <taxon>Comamonadaceae</taxon>
        <taxon>Ramlibacter</taxon>
    </lineage>
</organism>
<feature type="domain" description="TonB-dependent receptor-like beta-barrel" evidence="18">
    <location>
        <begin position="232"/>
        <end position="608"/>
    </location>
</feature>
<dbReference type="InterPro" id="IPR039426">
    <property type="entry name" value="TonB-dep_rcpt-like"/>
</dbReference>
<dbReference type="InterPro" id="IPR010917">
    <property type="entry name" value="TonB_rcpt_CS"/>
</dbReference>
<evidence type="ECO:0000313" key="20">
    <source>
        <dbReference type="EMBL" id="NKE65632.1"/>
    </source>
</evidence>
<dbReference type="InterPro" id="IPR012910">
    <property type="entry name" value="Plug_dom"/>
</dbReference>
<comment type="similarity">
    <text evidence="2 14 16">Belongs to the TonB-dependent receptor family.</text>
</comment>
<evidence type="ECO:0000256" key="16">
    <source>
        <dbReference type="RuleBase" id="RU003357"/>
    </source>
</evidence>
<evidence type="ECO:0000256" key="9">
    <source>
        <dbReference type="ARBA" id="ARBA00023065"/>
    </source>
</evidence>
<protein>
    <submittedName>
        <fullName evidence="20">TonB-dependent receptor</fullName>
    </submittedName>
</protein>
<dbReference type="PANTHER" id="PTHR32552">
    <property type="entry name" value="FERRICHROME IRON RECEPTOR-RELATED"/>
    <property type="match status" value="1"/>
</dbReference>
<dbReference type="PROSITE" id="PS01156">
    <property type="entry name" value="TONB_DEPENDENT_REC_2"/>
    <property type="match status" value="1"/>
</dbReference>
<dbReference type="Gene3D" id="2.170.130.10">
    <property type="entry name" value="TonB-dependent receptor, plug domain"/>
    <property type="match status" value="1"/>
</dbReference>
<evidence type="ECO:0000256" key="8">
    <source>
        <dbReference type="ARBA" id="ARBA00023004"/>
    </source>
</evidence>
<dbReference type="InterPro" id="IPR037066">
    <property type="entry name" value="Plug_dom_sf"/>
</dbReference>
<feature type="domain" description="TonB-dependent receptor plug" evidence="19">
    <location>
        <begin position="49"/>
        <end position="154"/>
    </location>
</feature>
<evidence type="ECO:0000256" key="11">
    <source>
        <dbReference type="ARBA" id="ARBA00023136"/>
    </source>
</evidence>
<dbReference type="GO" id="GO:0009279">
    <property type="term" value="C:cell outer membrane"/>
    <property type="evidence" value="ECO:0007669"/>
    <property type="project" value="UniProtKB-SubCell"/>
</dbReference>
<keyword evidence="5" id="KW-0410">Iron transport</keyword>
<keyword evidence="11 14" id="KW-0472">Membrane</keyword>
<evidence type="ECO:0000256" key="7">
    <source>
        <dbReference type="ARBA" id="ARBA00022729"/>
    </source>
</evidence>
<feature type="signal peptide" evidence="17">
    <location>
        <begin position="1"/>
        <end position="25"/>
    </location>
</feature>
<name>A0A7X6DEH8_9BURK</name>